<protein>
    <submittedName>
        <fullName evidence="1">Uncharacterized protein</fullName>
    </submittedName>
</protein>
<dbReference type="EMBL" id="RCHU02000001">
    <property type="protein sequence ID" value="KAL3610117.1"/>
    <property type="molecule type" value="Genomic_DNA"/>
</dbReference>
<gene>
    <name evidence="1" type="ORF">D5086_001137</name>
</gene>
<organism evidence="1 2">
    <name type="scientific">Populus alba</name>
    <name type="common">White poplar</name>
    <dbReference type="NCBI Taxonomy" id="43335"/>
    <lineage>
        <taxon>Eukaryota</taxon>
        <taxon>Viridiplantae</taxon>
        <taxon>Streptophyta</taxon>
        <taxon>Embryophyta</taxon>
        <taxon>Tracheophyta</taxon>
        <taxon>Spermatophyta</taxon>
        <taxon>Magnoliopsida</taxon>
        <taxon>eudicotyledons</taxon>
        <taxon>Gunneridae</taxon>
        <taxon>Pentapetalae</taxon>
        <taxon>rosids</taxon>
        <taxon>fabids</taxon>
        <taxon>Malpighiales</taxon>
        <taxon>Salicaceae</taxon>
        <taxon>Saliceae</taxon>
        <taxon>Populus</taxon>
    </lineage>
</organism>
<comment type="caution">
    <text evidence="1">The sequence shown here is derived from an EMBL/GenBank/DDBJ whole genome shotgun (WGS) entry which is preliminary data.</text>
</comment>
<sequence length="97" mass="10797">MDDSAWSLVVIMGNTAATLMIQSKLINSHHGKALSKVKKPAKKSNHRFSILDAVQSLINDRNVGPPPLYFIKLMDIMGNSKSLKRPRQVLLKTCNPK</sequence>
<proteinExistence type="predicted"/>
<evidence type="ECO:0000313" key="1">
    <source>
        <dbReference type="EMBL" id="KAL3610117.1"/>
    </source>
</evidence>
<feature type="non-terminal residue" evidence="1">
    <location>
        <position position="97"/>
    </location>
</feature>
<name>A0ACC4CXW8_POPAL</name>
<reference evidence="1 2" key="1">
    <citation type="journal article" date="2024" name="Plant Biotechnol. J.">
        <title>Genome and CRISPR/Cas9 system of a widespread forest tree (Populus alba) in the world.</title>
        <authorList>
            <person name="Liu Y.J."/>
            <person name="Jiang P.F."/>
            <person name="Han X.M."/>
            <person name="Li X.Y."/>
            <person name="Wang H.M."/>
            <person name="Wang Y.J."/>
            <person name="Wang X.X."/>
            <person name="Zeng Q.Y."/>
        </authorList>
    </citation>
    <scope>NUCLEOTIDE SEQUENCE [LARGE SCALE GENOMIC DNA]</scope>
    <source>
        <strain evidence="2">cv. PAL-ZL1</strain>
    </source>
</reference>
<accession>A0ACC4CXW8</accession>
<dbReference type="Proteomes" id="UP000309997">
    <property type="component" value="Unassembled WGS sequence"/>
</dbReference>
<keyword evidence="2" id="KW-1185">Reference proteome</keyword>
<evidence type="ECO:0000313" key="2">
    <source>
        <dbReference type="Proteomes" id="UP000309997"/>
    </source>
</evidence>